<dbReference type="InterPro" id="IPR029063">
    <property type="entry name" value="SAM-dependent_MTases_sf"/>
</dbReference>
<keyword evidence="2" id="KW-0489">Methyltransferase</keyword>
<evidence type="ECO:0000313" key="3">
    <source>
        <dbReference type="Proteomes" id="UP000219252"/>
    </source>
</evidence>
<sequence>MQLNKTNRKFIYTYSHHEDEYDLCRLEMRSFFHFDTELNYLMSDIEVAPSRSPFIQDRLEVLYESNSIEEMKELVEKLNITAESYKVVCLNTMDLGDTKKIHHPDRRLIEREIGLCIEGEPELDHPEIVFGLLLLENHWYFGIHVKSESVWRKHMHKPKSYSTALSTRVARTVVNIAVPVIDNVKVIDPCCGIGTVVVEGLSMGVDIVGRDISPLVCVGARENLAYFELDGTITKGPISEVNEHYDVAIIDMPYNIYSHVTPEEEYDIVKQARRIADRVVFITVDTIDHLIEKAGFTIKDRGIAKKQQFERQVIVCE</sequence>
<dbReference type="Gene3D" id="3.40.50.150">
    <property type="entry name" value="Vaccinia Virus protein VP39"/>
    <property type="match status" value="1"/>
</dbReference>
<dbReference type="GO" id="GO:0030488">
    <property type="term" value="P:tRNA methylation"/>
    <property type="evidence" value="ECO:0007669"/>
    <property type="project" value="TreeGrafter"/>
</dbReference>
<accession>A0A285U1U3</accession>
<evidence type="ECO:0000259" key="1">
    <source>
        <dbReference type="Pfam" id="PF01170"/>
    </source>
</evidence>
<dbReference type="AlphaFoldDB" id="A0A285U1U3"/>
<dbReference type="PANTHER" id="PTHR14911">
    <property type="entry name" value="THUMP DOMAIN-CONTAINING"/>
    <property type="match status" value="1"/>
</dbReference>
<dbReference type="InterPro" id="IPR000241">
    <property type="entry name" value="RlmKL-like_Mtase"/>
</dbReference>
<dbReference type="Proteomes" id="UP000219252">
    <property type="component" value="Unassembled WGS sequence"/>
</dbReference>
<name>A0A285U1U3_9BACL</name>
<dbReference type="CDD" id="cd02440">
    <property type="entry name" value="AdoMet_MTases"/>
    <property type="match status" value="1"/>
</dbReference>
<dbReference type="RefSeq" id="WP_235864512.1">
    <property type="nucleotide sequence ID" value="NZ_OBQC01000002.1"/>
</dbReference>
<dbReference type="PANTHER" id="PTHR14911:SF13">
    <property type="entry name" value="TRNA (GUANINE(6)-N2)-METHYLTRANSFERASE THUMP3"/>
    <property type="match status" value="1"/>
</dbReference>
<proteinExistence type="predicted"/>
<dbReference type="Pfam" id="PF01170">
    <property type="entry name" value="UPF0020"/>
    <property type="match status" value="1"/>
</dbReference>
<feature type="domain" description="Ribosomal RNA large subunit methyltransferase K/L-like methyltransferase" evidence="1">
    <location>
        <begin position="158"/>
        <end position="256"/>
    </location>
</feature>
<dbReference type="EMBL" id="OBQC01000002">
    <property type="protein sequence ID" value="SOC35885.1"/>
    <property type="molecule type" value="Genomic_DNA"/>
</dbReference>
<keyword evidence="3" id="KW-1185">Reference proteome</keyword>
<protein>
    <submittedName>
        <fullName evidence="2">Putative RNA methylase family UPF0020</fullName>
    </submittedName>
</protein>
<reference evidence="3" key="1">
    <citation type="submission" date="2017-08" db="EMBL/GenBank/DDBJ databases">
        <authorList>
            <person name="Varghese N."/>
            <person name="Submissions S."/>
        </authorList>
    </citation>
    <scope>NUCLEOTIDE SEQUENCE [LARGE SCALE GENOMIC DNA]</scope>
    <source>
        <strain evidence="3">JC23</strain>
    </source>
</reference>
<dbReference type="SUPFAM" id="SSF53335">
    <property type="entry name" value="S-adenosyl-L-methionine-dependent methyltransferases"/>
    <property type="match status" value="1"/>
</dbReference>
<evidence type="ECO:0000313" key="2">
    <source>
        <dbReference type="EMBL" id="SOC35885.1"/>
    </source>
</evidence>
<keyword evidence="2" id="KW-0808">Transferase</keyword>
<organism evidence="2 3">
    <name type="scientific">Ureibacillus acetophenoni</name>
    <dbReference type="NCBI Taxonomy" id="614649"/>
    <lineage>
        <taxon>Bacteria</taxon>
        <taxon>Bacillati</taxon>
        <taxon>Bacillota</taxon>
        <taxon>Bacilli</taxon>
        <taxon>Bacillales</taxon>
        <taxon>Caryophanaceae</taxon>
        <taxon>Ureibacillus</taxon>
    </lineage>
</organism>
<dbReference type="GO" id="GO:0016423">
    <property type="term" value="F:tRNA (guanine) methyltransferase activity"/>
    <property type="evidence" value="ECO:0007669"/>
    <property type="project" value="TreeGrafter"/>
</dbReference>
<gene>
    <name evidence="2" type="ORF">SAMN05877842_10213</name>
</gene>